<accession>A0A8H6X9J3</accession>
<comment type="caution">
    <text evidence="1">The sequence shown here is derived from an EMBL/GenBank/DDBJ whole genome shotgun (WGS) entry which is preliminary data.</text>
</comment>
<protein>
    <submittedName>
        <fullName evidence="1">Uncharacterized protein</fullName>
    </submittedName>
</protein>
<keyword evidence="2" id="KW-1185">Reference proteome</keyword>
<gene>
    <name evidence="1" type="ORF">MSAN_02300800</name>
</gene>
<sequence>MSVACLRKPGLCTASELARRGGISVTIMQSLRTVRRRLPPRIPAFHYPPGIRRSLATLAQTTVQAPGVHKTSCLDFYRTSIDLDPFSCDWDHFPFRRFFNVSSDWYDLTEMEFFVKRVANIQGTIRPLAYLPICDPCIIFEAGRKYYCLNTCTDYFEYFGGDFASDDRFLAALNGDPPIRGTIHDFPDNIDDLYRAVCREQRQRRRLAENSRKG</sequence>
<dbReference type="OrthoDB" id="2876557at2759"/>
<evidence type="ECO:0000313" key="2">
    <source>
        <dbReference type="Proteomes" id="UP000623467"/>
    </source>
</evidence>
<dbReference type="Proteomes" id="UP000623467">
    <property type="component" value="Unassembled WGS sequence"/>
</dbReference>
<evidence type="ECO:0000313" key="1">
    <source>
        <dbReference type="EMBL" id="KAF7336466.1"/>
    </source>
</evidence>
<organism evidence="1 2">
    <name type="scientific">Mycena sanguinolenta</name>
    <dbReference type="NCBI Taxonomy" id="230812"/>
    <lineage>
        <taxon>Eukaryota</taxon>
        <taxon>Fungi</taxon>
        <taxon>Dikarya</taxon>
        <taxon>Basidiomycota</taxon>
        <taxon>Agaricomycotina</taxon>
        <taxon>Agaricomycetes</taxon>
        <taxon>Agaricomycetidae</taxon>
        <taxon>Agaricales</taxon>
        <taxon>Marasmiineae</taxon>
        <taxon>Mycenaceae</taxon>
        <taxon>Mycena</taxon>
    </lineage>
</organism>
<dbReference type="EMBL" id="JACAZH010000037">
    <property type="protein sequence ID" value="KAF7336466.1"/>
    <property type="molecule type" value="Genomic_DNA"/>
</dbReference>
<reference evidence="1" key="1">
    <citation type="submission" date="2020-05" db="EMBL/GenBank/DDBJ databases">
        <title>Mycena genomes resolve the evolution of fungal bioluminescence.</title>
        <authorList>
            <person name="Tsai I.J."/>
        </authorList>
    </citation>
    <scope>NUCLEOTIDE SEQUENCE</scope>
    <source>
        <strain evidence="1">160909Yilan</strain>
    </source>
</reference>
<name>A0A8H6X9J3_9AGAR</name>
<dbReference type="AlphaFoldDB" id="A0A8H6X9J3"/>
<proteinExistence type="predicted"/>